<reference evidence="10" key="1">
    <citation type="journal article" date="2010" name="Nat. Biotechnol.">
        <title>Draft genome sequence of the oilseed species Ricinus communis.</title>
        <authorList>
            <person name="Chan A.P."/>
            <person name="Crabtree J."/>
            <person name="Zhao Q."/>
            <person name="Lorenzi H."/>
            <person name="Orvis J."/>
            <person name="Puiu D."/>
            <person name="Melake-Berhan A."/>
            <person name="Jones K.M."/>
            <person name="Redman J."/>
            <person name="Chen G."/>
            <person name="Cahoon E.B."/>
            <person name="Gedil M."/>
            <person name="Stanke M."/>
            <person name="Haas B.J."/>
            <person name="Wortman J.R."/>
            <person name="Fraser-Liggett C.M."/>
            <person name="Ravel J."/>
            <person name="Rabinowicz P.D."/>
        </authorList>
    </citation>
    <scope>NUCLEOTIDE SEQUENCE [LARGE SCALE GENOMIC DNA]</scope>
    <source>
        <strain evidence="10">cv. Hale</strain>
    </source>
</reference>
<evidence type="ECO:0000313" key="9">
    <source>
        <dbReference type="EMBL" id="EEF44975.1"/>
    </source>
</evidence>
<feature type="compositionally biased region" description="Basic and acidic residues" evidence="8">
    <location>
        <begin position="1"/>
        <end position="11"/>
    </location>
</feature>
<dbReference type="PANTHER" id="PTHR34270">
    <property type="entry name" value="PROTEIN RALF-LIKE 15-RELATED"/>
    <property type="match status" value="1"/>
</dbReference>
<comment type="subcellular location">
    <subcellularLocation>
        <location evidence="1">Secreted</location>
    </subcellularLocation>
</comment>
<evidence type="ECO:0000256" key="2">
    <source>
        <dbReference type="ARBA" id="ARBA00009178"/>
    </source>
</evidence>
<sequence>MHLVGKTEARDAASPSPSPSPSPSSLNGEAEADNYIGYGAMEGGDRVFCGEHRCNTFEAANKWKRGCNKGSKCRNW</sequence>
<dbReference type="GO" id="GO:0040008">
    <property type="term" value="P:regulation of growth"/>
    <property type="evidence" value="ECO:0007669"/>
    <property type="project" value="UniProtKB-ARBA"/>
</dbReference>
<dbReference type="GO" id="GO:0005179">
    <property type="term" value="F:hormone activity"/>
    <property type="evidence" value="ECO:0007669"/>
    <property type="project" value="UniProtKB-KW"/>
</dbReference>
<comment type="function">
    <text evidence="7">Cell signaling peptide that may regulate plant stress, growth, and development. Mediates a rapid alkalinization of extracellular space by mediating a transient increase in the cytoplasmic Ca(2+) concentration leading to a calcium-dependent signaling events through a cell surface receptor and a concomitant activation of some intracellular mitogen-activated protein kinases.</text>
</comment>
<name>B9RUI8_RICCO</name>
<comment type="similarity">
    <text evidence="2">Belongs to the plant rapid alkalinization factor (RALF) family.</text>
</comment>
<organism evidence="9 10">
    <name type="scientific">Ricinus communis</name>
    <name type="common">Castor bean</name>
    <dbReference type="NCBI Taxonomy" id="3988"/>
    <lineage>
        <taxon>Eukaryota</taxon>
        <taxon>Viridiplantae</taxon>
        <taxon>Streptophyta</taxon>
        <taxon>Embryophyta</taxon>
        <taxon>Tracheophyta</taxon>
        <taxon>Spermatophyta</taxon>
        <taxon>Magnoliopsida</taxon>
        <taxon>eudicotyledons</taxon>
        <taxon>Gunneridae</taxon>
        <taxon>Pentapetalae</taxon>
        <taxon>rosids</taxon>
        <taxon>fabids</taxon>
        <taxon>Malpighiales</taxon>
        <taxon>Euphorbiaceae</taxon>
        <taxon>Acalyphoideae</taxon>
        <taxon>Acalypheae</taxon>
        <taxon>Ricinus</taxon>
    </lineage>
</organism>
<evidence type="ECO:0000256" key="6">
    <source>
        <dbReference type="ARBA" id="ARBA00023157"/>
    </source>
</evidence>
<evidence type="ECO:0000256" key="7">
    <source>
        <dbReference type="ARBA" id="ARBA00037228"/>
    </source>
</evidence>
<evidence type="ECO:0000256" key="4">
    <source>
        <dbReference type="ARBA" id="ARBA00022702"/>
    </source>
</evidence>
<dbReference type="InParanoid" id="B9RUI8"/>
<evidence type="ECO:0000313" key="10">
    <source>
        <dbReference type="Proteomes" id="UP000008311"/>
    </source>
</evidence>
<dbReference type="Pfam" id="PF05498">
    <property type="entry name" value="RALF"/>
    <property type="match status" value="1"/>
</dbReference>
<gene>
    <name evidence="9" type="ORF">RCOM_0853210</name>
</gene>
<feature type="region of interest" description="Disordered" evidence="8">
    <location>
        <begin position="1"/>
        <end position="31"/>
    </location>
</feature>
<evidence type="ECO:0000256" key="8">
    <source>
        <dbReference type="SAM" id="MobiDB-lite"/>
    </source>
</evidence>
<keyword evidence="3" id="KW-0964">Secreted</keyword>
<dbReference type="InterPro" id="IPR008801">
    <property type="entry name" value="RALF"/>
</dbReference>
<dbReference type="GO" id="GO:0005576">
    <property type="term" value="C:extracellular region"/>
    <property type="evidence" value="ECO:0007669"/>
    <property type="project" value="UniProtKB-SubCell"/>
</dbReference>
<dbReference type="PANTHER" id="PTHR34270:SF3">
    <property type="entry name" value="PROTEIN RALF-LIKE 16-RELATED"/>
    <property type="match status" value="1"/>
</dbReference>
<keyword evidence="4" id="KW-0372">Hormone</keyword>
<protein>
    <submittedName>
        <fullName evidence="9">Uncharacterized protein</fullName>
    </submittedName>
</protein>
<dbReference type="AlphaFoldDB" id="B9RUI8"/>
<evidence type="ECO:0000256" key="1">
    <source>
        <dbReference type="ARBA" id="ARBA00004613"/>
    </source>
</evidence>
<keyword evidence="10" id="KW-1185">Reference proteome</keyword>
<dbReference type="Proteomes" id="UP000008311">
    <property type="component" value="Unassembled WGS sequence"/>
</dbReference>
<keyword evidence="5" id="KW-0732">Signal</keyword>
<evidence type="ECO:0000256" key="5">
    <source>
        <dbReference type="ARBA" id="ARBA00022729"/>
    </source>
</evidence>
<dbReference type="EMBL" id="EQ973817">
    <property type="protein sequence ID" value="EEF44975.1"/>
    <property type="molecule type" value="Genomic_DNA"/>
</dbReference>
<keyword evidence="6" id="KW-1015">Disulfide bond</keyword>
<proteinExistence type="inferred from homology"/>
<accession>B9RUI8</accession>
<evidence type="ECO:0000256" key="3">
    <source>
        <dbReference type="ARBA" id="ARBA00022525"/>
    </source>
</evidence>